<dbReference type="PANTHER" id="PTHR43179">
    <property type="entry name" value="RHAMNOSYLTRANSFERASE WBBL"/>
    <property type="match status" value="1"/>
</dbReference>
<keyword evidence="5" id="KW-1133">Transmembrane helix</keyword>
<evidence type="ECO:0000256" key="1">
    <source>
        <dbReference type="ARBA" id="ARBA00004776"/>
    </source>
</evidence>
<dbReference type="RefSeq" id="WP_086537196.1">
    <property type="nucleotide sequence ID" value="NZ_NGFO01000031.1"/>
</dbReference>
<dbReference type="EMBL" id="NGFO01000031">
    <property type="protein sequence ID" value="OUC76539.1"/>
    <property type="molecule type" value="Genomic_DNA"/>
</dbReference>
<reference evidence="7 8" key="1">
    <citation type="submission" date="2017-05" db="EMBL/GenBank/DDBJ databases">
        <title>Biotechnological potential of actinobacteria isolated from South African environments.</title>
        <authorList>
            <person name="Le Roes-Hill M."/>
            <person name="Prins A."/>
            <person name="Durrell K.A."/>
        </authorList>
    </citation>
    <scope>NUCLEOTIDE SEQUENCE [LARGE SCALE GENOMIC DNA]</scope>
    <source>
        <strain evidence="7">BS2</strain>
    </source>
</reference>
<dbReference type="PANTHER" id="PTHR43179:SF12">
    <property type="entry name" value="GALACTOFURANOSYLTRANSFERASE GLFT2"/>
    <property type="match status" value="1"/>
</dbReference>
<gene>
    <name evidence="7" type="ORF">CA982_21305</name>
</gene>
<dbReference type="InterPro" id="IPR001173">
    <property type="entry name" value="Glyco_trans_2-like"/>
</dbReference>
<dbReference type="AlphaFoldDB" id="A0A243Q5L5"/>
<dbReference type="OrthoDB" id="153025at2"/>
<evidence type="ECO:0000256" key="5">
    <source>
        <dbReference type="SAM" id="Phobius"/>
    </source>
</evidence>
<sequence length="326" mass="34713">MLPSHPAEPLADPVTPVPGDAVRAEPTLSVIICCYTERRRRSLDTAIAEVRAQLGPDDELIVVVDHNESLCADLAAAHPDAIVRANDGTRGLSDARNSGTAAAGGDVVVFIDDDACPVPGALAAVRARCTDRDVVAVGGAVAAQWDSPAPRWFPEEFGWVIGCDYRGLPGDGAAIRNPIGAAMAVRRDALTEIGGFSTRLGRRGTVPAGCEETLMGIDLRRRYPSSTLLRDITFGVTHAVTDDRARFGYFARRCYQEGRSKAILSELSGSGEALASERRYTTRVLPAGVWRHRRTPSRVGALAAGFVFTCAGYASGLARRGRGVSR</sequence>
<feature type="domain" description="Glycosyltransferase 2-like" evidence="6">
    <location>
        <begin position="29"/>
        <end position="193"/>
    </location>
</feature>
<keyword evidence="5" id="KW-0472">Membrane</keyword>
<dbReference type="Proteomes" id="UP000194632">
    <property type="component" value="Unassembled WGS sequence"/>
</dbReference>
<evidence type="ECO:0000313" key="7">
    <source>
        <dbReference type="EMBL" id="OUC76539.1"/>
    </source>
</evidence>
<protein>
    <submittedName>
        <fullName evidence="7">Glycosyl transferase</fullName>
    </submittedName>
</protein>
<evidence type="ECO:0000256" key="4">
    <source>
        <dbReference type="ARBA" id="ARBA00022679"/>
    </source>
</evidence>
<comment type="pathway">
    <text evidence="1">Cell wall biogenesis; cell wall polysaccharide biosynthesis.</text>
</comment>
<comment type="similarity">
    <text evidence="2">Belongs to the glycosyltransferase 2 family.</text>
</comment>
<feature type="transmembrane region" description="Helical" evidence="5">
    <location>
        <begin position="299"/>
        <end position="318"/>
    </location>
</feature>
<dbReference type="InterPro" id="IPR029044">
    <property type="entry name" value="Nucleotide-diphossugar_trans"/>
</dbReference>
<keyword evidence="8" id="KW-1185">Reference proteome</keyword>
<accession>A0A243Q5L5</accession>
<dbReference type="Pfam" id="PF00535">
    <property type="entry name" value="Glycos_transf_2"/>
    <property type="match status" value="1"/>
</dbReference>
<keyword evidence="4 7" id="KW-0808">Transferase</keyword>
<proteinExistence type="inferred from homology"/>
<name>A0A243Q5L5_9ACTN</name>
<dbReference type="GO" id="GO:0016757">
    <property type="term" value="F:glycosyltransferase activity"/>
    <property type="evidence" value="ECO:0007669"/>
    <property type="project" value="UniProtKB-KW"/>
</dbReference>
<evidence type="ECO:0000313" key="8">
    <source>
        <dbReference type="Proteomes" id="UP000194632"/>
    </source>
</evidence>
<dbReference type="CDD" id="cd00761">
    <property type="entry name" value="Glyco_tranf_GTA_type"/>
    <property type="match status" value="1"/>
</dbReference>
<keyword evidence="3" id="KW-0328">Glycosyltransferase</keyword>
<dbReference type="Gene3D" id="3.90.550.10">
    <property type="entry name" value="Spore Coat Polysaccharide Biosynthesis Protein SpsA, Chain A"/>
    <property type="match status" value="1"/>
</dbReference>
<keyword evidence="5" id="KW-0812">Transmembrane</keyword>
<evidence type="ECO:0000256" key="2">
    <source>
        <dbReference type="ARBA" id="ARBA00006739"/>
    </source>
</evidence>
<evidence type="ECO:0000259" key="6">
    <source>
        <dbReference type="Pfam" id="PF00535"/>
    </source>
</evidence>
<evidence type="ECO:0000256" key="3">
    <source>
        <dbReference type="ARBA" id="ARBA00022676"/>
    </source>
</evidence>
<dbReference type="SUPFAM" id="SSF53448">
    <property type="entry name" value="Nucleotide-diphospho-sugar transferases"/>
    <property type="match status" value="1"/>
</dbReference>
<dbReference type="STRING" id="417102.CA982_21305"/>
<comment type="caution">
    <text evidence="7">The sequence shown here is derived from an EMBL/GenBank/DDBJ whole genome shotgun (WGS) entry which is preliminary data.</text>
</comment>
<organism evidence="7 8">
    <name type="scientific">Gordonia lacunae</name>
    <dbReference type="NCBI Taxonomy" id="417102"/>
    <lineage>
        <taxon>Bacteria</taxon>
        <taxon>Bacillati</taxon>
        <taxon>Actinomycetota</taxon>
        <taxon>Actinomycetes</taxon>
        <taxon>Mycobacteriales</taxon>
        <taxon>Gordoniaceae</taxon>
        <taxon>Gordonia</taxon>
    </lineage>
</organism>